<evidence type="ECO:0000313" key="2">
    <source>
        <dbReference type="Proteomes" id="UP000619293"/>
    </source>
</evidence>
<protein>
    <submittedName>
        <fullName evidence="1">Uncharacterized protein</fullName>
    </submittedName>
</protein>
<dbReference type="Proteomes" id="UP000619293">
    <property type="component" value="Unassembled WGS sequence"/>
</dbReference>
<dbReference type="AlphaFoldDB" id="A0A8J3JWV7"/>
<reference evidence="1 2" key="1">
    <citation type="submission" date="2021-01" db="EMBL/GenBank/DDBJ databases">
        <title>Whole genome shotgun sequence of Catellatospora chokoriensis NBRC 107358.</title>
        <authorList>
            <person name="Komaki H."/>
            <person name="Tamura T."/>
        </authorList>
    </citation>
    <scope>NUCLEOTIDE SEQUENCE [LARGE SCALE GENOMIC DNA]</scope>
    <source>
        <strain evidence="1 2">NBRC 107358</strain>
    </source>
</reference>
<proteinExistence type="predicted"/>
<sequence length="74" mass="7643">MVSQVAGQSVHRGRVKAVAGVWWGGWLGSYCIGRVVNALEPAVGGTAEELLSYFDRAVTGELVGRASSPCPGPA</sequence>
<comment type="caution">
    <text evidence="1">The sequence shown here is derived from an EMBL/GenBank/DDBJ whole genome shotgun (WGS) entry which is preliminary data.</text>
</comment>
<dbReference type="EMBL" id="BONG01000009">
    <property type="protein sequence ID" value="GIF88576.1"/>
    <property type="molecule type" value="Genomic_DNA"/>
</dbReference>
<name>A0A8J3JWV7_9ACTN</name>
<evidence type="ECO:0000313" key="1">
    <source>
        <dbReference type="EMBL" id="GIF88576.1"/>
    </source>
</evidence>
<gene>
    <name evidence="1" type="ORF">Cch02nite_20200</name>
</gene>
<accession>A0A8J3JWV7</accession>
<keyword evidence="2" id="KW-1185">Reference proteome</keyword>
<organism evidence="1 2">
    <name type="scientific">Catellatospora chokoriensis</name>
    <dbReference type="NCBI Taxonomy" id="310353"/>
    <lineage>
        <taxon>Bacteria</taxon>
        <taxon>Bacillati</taxon>
        <taxon>Actinomycetota</taxon>
        <taxon>Actinomycetes</taxon>
        <taxon>Micromonosporales</taxon>
        <taxon>Micromonosporaceae</taxon>
        <taxon>Catellatospora</taxon>
    </lineage>
</organism>